<reference evidence="2" key="1">
    <citation type="submission" date="2017-09" db="EMBL/GenBank/DDBJ databases">
        <title>Depth-based differentiation of microbial function through sediment-hosted aquifers and enrichment of novel symbionts in the deep terrestrial subsurface.</title>
        <authorList>
            <person name="Probst A.J."/>
            <person name="Ladd B."/>
            <person name="Jarett J.K."/>
            <person name="Geller-Mcgrath D.E."/>
            <person name="Sieber C.M.K."/>
            <person name="Emerson J.B."/>
            <person name="Anantharaman K."/>
            <person name="Thomas B.C."/>
            <person name="Malmstrom R."/>
            <person name="Stieglmeier M."/>
            <person name="Klingl A."/>
            <person name="Woyke T."/>
            <person name="Ryan C.M."/>
            <person name="Banfield J.F."/>
        </authorList>
    </citation>
    <scope>NUCLEOTIDE SEQUENCE [LARGE SCALE GENOMIC DNA]</scope>
</reference>
<dbReference type="AlphaFoldDB" id="A0A2H0UN63"/>
<evidence type="ECO:0000313" key="2">
    <source>
        <dbReference type="Proteomes" id="UP000229526"/>
    </source>
</evidence>
<proteinExistence type="predicted"/>
<dbReference type="Proteomes" id="UP000229526">
    <property type="component" value="Unassembled WGS sequence"/>
</dbReference>
<organism evidence="1 2">
    <name type="scientific">Candidatus Harrisonbacteria bacterium CG10_big_fil_rev_8_21_14_0_10_49_15</name>
    <dbReference type="NCBI Taxonomy" id="1974587"/>
    <lineage>
        <taxon>Bacteria</taxon>
        <taxon>Candidatus Harrisoniibacteriota</taxon>
    </lineage>
</organism>
<dbReference type="EMBL" id="PFBD01000015">
    <property type="protein sequence ID" value="PIR87205.1"/>
    <property type="molecule type" value="Genomic_DNA"/>
</dbReference>
<sequence>MPVLPLPEKSVAVLPLPSSNDQQPTNPRLFGGLDITAACAEGATGDKSATCASGSLSLTGWSRGKIIHRIYYANQIQQK</sequence>
<name>A0A2H0UN63_9BACT</name>
<protein>
    <submittedName>
        <fullName evidence="1">Uncharacterized protein</fullName>
    </submittedName>
</protein>
<gene>
    <name evidence="1" type="ORF">COU11_01470</name>
</gene>
<evidence type="ECO:0000313" key="1">
    <source>
        <dbReference type="EMBL" id="PIR87205.1"/>
    </source>
</evidence>
<comment type="caution">
    <text evidence="1">The sequence shown here is derived from an EMBL/GenBank/DDBJ whole genome shotgun (WGS) entry which is preliminary data.</text>
</comment>
<accession>A0A2H0UN63</accession>